<dbReference type="SMART" id="SM00116">
    <property type="entry name" value="CBS"/>
    <property type="match status" value="2"/>
</dbReference>
<keyword evidence="8 10" id="KW-0472">Membrane</keyword>
<dbReference type="Gene3D" id="3.30.465.10">
    <property type="match status" value="1"/>
</dbReference>
<dbReference type="EMBL" id="JAASRM010000001">
    <property type="protein sequence ID" value="NIK90035.1"/>
    <property type="molecule type" value="Genomic_DNA"/>
</dbReference>
<evidence type="ECO:0000256" key="1">
    <source>
        <dbReference type="ARBA" id="ARBA00004651"/>
    </source>
</evidence>
<sequence>MDTVLIVTIFAIAGLLAVSAFFSGSETALTAVSPGKMHQMEKDGSRSAALINRLVSDKERLIGAMLLGNTFVNILVSSLATAVLEDRLGTHAVVIVTAIMTVAVLIFAEVLPKTLAIARTTEVALALARPITVVVAVLGPVVGTVQRLVWALLKLFGISGENKGIVADEVHDEIRGTVYLRHKEGAVERESRDMITGVLDLRELTVGDVMTHRKKMVSIDIGQETDEIVRQVLASRRSRVPVWRDEPDNIIGVLRTKDLIRAAMGNPEAFKGLDMNTLVTQPWFVPETMGVEELLDAFRHRRSHFAMVVDEYGEIMGLVTREDILDEVFGRIPDENQPRPALGLRPQADGTFLVDGTTPIRDLNRAMDWSLPDEEYTTLAGLVIHEARTIPEVGQRFSFYGFKFEVMRRQRNQITVLRVTAPENAEGVAATNASG</sequence>
<dbReference type="InterPro" id="IPR002550">
    <property type="entry name" value="CNNM"/>
</dbReference>
<accession>A0A846N3I4</accession>
<feature type="transmembrane region" description="Helical" evidence="11">
    <location>
        <begin position="131"/>
        <end position="153"/>
    </location>
</feature>
<dbReference type="InterPro" id="IPR036318">
    <property type="entry name" value="FAD-bd_PCMH-like_sf"/>
</dbReference>
<evidence type="ECO:0000256" key="2">
    <source>
        <dbReference type="ARBA" id="ARBA00006446"/>
    </source>
</evidence>
<feature type="domain" description="CBS" evidence="12">
    <location>
        <begin position="210"/>
        <end position="270"/>
    </location>
</feature>
<evidence type="ECO:0000256" key="9">
    <source>
        <dbReference type="PROSITE-ProRule" id="PRU00703"/>
    </source>
</evidence>
<evidence type="ECO:0000313" key="14">
    <source>
        <dbReference type="EMBL" id="NIK90035.1"/>
    </source>
</evidence>
<evidence type="ECO:0000256" key="3">
    <source>
        <dbReference type="ARBA" id="ARBA00022475"/>
    </source>
</evidence>
<gene>
    <name evidence="14" type="ORF">FHS83_003353</name>
</gene>
<dbReference type="PROSITE" id="PS51371">
    <property type="entry name" value="CBS"/>
    <property type="match status" value="2"/>
</dbReference>
<comment type="subcellular location">
    <subcellularLocation>
        <location evidence="1">Cell membrane</location>
        <topology evidence="1">Multi-pass membrane protein</topology>
    </subcellularLocation>
</comment>
<evidence type="ECO:0000256" key="7">
    <source>
        <dbReference type="ARBA" id="ARBA00023122"/>
    </source>
</evidence>
<dbReference type="PANTHER" id="PTHR22777:SF32">
    <property type="entry name" value="UPF0053 INNER MEMBRANE PROTEIN YFJD"/>
    <property type="match status" value="1"/>
</dbReference>
<dbReference type="InterPro" id="IPR016169">
    <property type="entry name" value="FAD-bd_PCMH_sub2"/>
</dbReference>
<keyword evidence="7 9" id="KW-0129">CBS domain</keyword>
<feature type="domain" description="CBS" evidence="12">
    <location>
        <begin position="275"/>
        <end position="335"/>
    </location>
</feature>
<dbReference type="SMART" id="SM01091">
    <property type="entry name" value="CorC_HlyC"/>
    <property type="match status" value="1"/>
</dbReference>
<evidence type="ECO:0000256" key="8">
    <source>
        <dbReference type="ARBA" id="ARBA00023136"/>
    </source>
</evidence>
<name>A0A846N3I4_9PROT</name>
<evidence type="ECO:0000259" key="13">
    <source>
        <dbReference type="PROSITE" id="PS51846"/>
    </source>
</evidence>
<dbReference type="Pfam" id="PF03471">
    <property type="entry name" value="CorC_HlyC"/>
    <property type="match status" value="1"/>
</dbReference>
<dbReference type="InterPro" id="IPR046342">
    <property type="entry name" value="CBS_dom_sf"/>
</dbReference>
<dbReference type="Proteomes" id="UP000570514">
    <property type="component" value="Unassembled WGS sequence"/>
</dbReference>
<proteinExistence type="inferred from homology"/>
<feature type="domain" description="CNNM transmembrane" evidence="13">
    <location>
        <begin position="1"/>
        <end position="191"/>
    </location>
</feature>
<keyword evidence="3" id="KW-1003">Cell membrane</keyword>
<comment type="caution">
    <text evidence="14">The sequence shown here is derived from an EMBL/GenBank/DDBJ whole genome shotgun (WGS) entry which is preliminary data.</text>
</comment>
<dbReference type="AlphaFoldDB" id="A0A846N3I4"/>
<evidence type="ECO:0000256" key="11">
    <source>
        <dbReference type="SAM" id="Phobius"/>
    </source>
</evidence>
<dbReference type="InterPro" id="IPR005170">
    <property type="entry name" value="Transptr-assoc_dom"/>
</dbReference>
<dbReference type="SUPFAM" id="SSF54631">
    <property type="entry name" value="CBS-domain pair"/>
    <property type="match status" value="1"/>
</dbReference>
<keyword evidence="5" id="KW-0677">Repeat</keyword>
<dbReference type="Pfam" id="PF00571">
    <property type="entry name" value="CBS"/>
    <property type="match status" value="2"/>
</dbReference>
<keyword evidence="15" id="KW-1185">Reference proteome</keyword>
<evidence type="ECO:0000259" key="12">
    <source>
        <dbReference type="PROSITE" id="PS51371"/>
    </source>
</evidence>
<keyword evidence="6 10" id="KW-1133">Transmembrane helix</keyword>
<dbReference type="GO" id="GO:0005886">
    <property type="term" value="C:plasma membrane"/>
    <property type="evidence" value="ECO:0007669"/>
    <property type="project" value="UniProtKB-SubCell"/>
</dbReference>
<evidence type="ECO:0000256" key="6">
    <source>
        <dbReference type="ARBA" id="ARBA00022989"/>
    </source>
</evidence>
<dbReference type="Pfam" id="PF01595">
    <property type="entry name" value="CNNM"/>
    <property type="match status" value="1"/>
</dbReference>
<protein>
    <submittedName>
        <fullName evidence="14">Mg2+/Co2+ transporter CorB</fullName>
    </submittedName>
</protein>
<feature type="transmembrane region" description="Helical" evidence="11">
    <location>
        <begin position="91"/>
        <end position="111"/>
    </location>
</feature>
<dbReference type="InterPro" id="IPR044751">
    <property type="entry name" value="Ion_transp-like_CBS"/>
</dbReference>
<comment type="similarity">
    <text evidence="2">Belongs to the UPF0053 family. Hemolysin C subfamily.</text>
</comment>
<evidence type="ECO:0000313" key="15">
    <source>
        <dbReference type="Proteomes" id="UP000570514"/>
    </source>
</evidence>
<evidence type="ECO:0000256" key="4">
    <source>
        <dbReference type="ARBA" id="ARBA00022692"/>
    </source>
</evidence>
<reference evidence="14 15" key="1">
    <citation type="submission" date="2020-03" db="EMBL/GenBank/DDBJ databases">
        <title>Genomic Encyclopedia of Type Strains, Phase IV (KMG-IV): sequencing the most valuable type-strain genomes for metagenomic binning, comparative biology and taxonomic classification.</title>
        <authorList>
            <person name="Goeker M."/>
        </authorList>
    </citation>
    <scope>NUCLEOTIDE SEQUENCE [LARGE SCALE GENOMIC DNA]</scope>
    <source>
        <strain evidence="14 15">DSM 19867</strain>
    </source>
</reference>
<dbReference type="RefSeq" id="WP_167084242.1">
    <property type="nucleotide sequence ID" value="NZ_BAAADC010000001.1"/>
</dbReference>
<dbReference type="InterPro" id="IPR000644">
    <property type="entry name" value="CBS_dom"/>
</dbReference>
<evidence type="ECO:0000256" key="10">
    <source>
        <dbReference type="PROSITE-ProRule" id="PRU01193"/>
    </source>
</evidence>
<feature type="transmembrane region" description="Helical" evidence="11">
    <location>
        <begin position="61"/>
        <end position="84"/>
    </location>
</feature>
<dbReference type="SUPFAM" id="SSF56176">
    <property type="entry name" value="FAD-binding/transporter-associated domain-like"/>
    <property type="match status" value="1"/>
</dbReference>
<dbReference type="FunFam" id="3.10.580.10:FF:000002">
    <property type="entry name" value="Magnesium/cobalt efflux protein CorC"/>
    <property type="match status" value="1"/>
</dbReference>
<dbReference type="PANTHER" id="PTHR22777">
    <property type="entry name" value="HEMOLYSIN-RELATED"/>
    <property type="match status" value="1"/>
</dbReference>
<evidence type="ECO:0000256" key="5">
    <source>
        <dbReference type="ARBA" id="ARBA00022737"/>
    </source>
</evidence>
<dbReference type="CDD" id="cd04590">
    <property type="entry name" value="CBS_pair_CorC_HlyC_assoc"/>
    <property type="match status" value="1"/>
</dbReference>
<dbReference type="Gene3D" id="3.10.580.10">
    <property type="entry name" value="CBS-domain"/>
    <property type="match status" value="1"/>
</dbReference>
<dbReference type="PROSITE" id="PS51846">
    <property type="entry name" value="CNNM"/>
    <property type="match status" value="1"/>
</dbReference>
<dbReference type="GO" id="GO:0050660">
    <property type="term" value="F:flavin adenine dinucleotide binding"/>
    <property type="evidence" value="ECO:0007669"/>
    <property type="project" value="InterPro"/>
</dbReference>
<keyword evidence="4 10" id="KW-0812">Transmembrane</keyword>
<organism evidence="14 15">
    <name type="scientific">Rhizomicrobium palustre</name>
    <dbReference type="NCBI Taxonomy" id="189966"/>
    <lineage>
        <taxon>Bacteria</taxon>
        <taxon>Pseudomonadati</taxon>
        <taxon>Pseudomonadota</taxon>
        <taxon>Alphaproteobacteria</taxon>
        <taxon>Micropepsales</taxon>
        <taxon>Micropepsaceae</taxon>
        <taxon>Rhizomicrobium</taxon>
    </lineage>
</organism>